<keyword evidence="5" id="KW-0812">Transmembrane</keyword>
<dbReference type="GO" id="GO:0006935">
    <property type="term" value="P:chemotaxis"/>
    <property type="evidence" value="ECO:0007669"/>
    <property type="project" value="UniProtKB-ARBA"/>
</dbReference>
<dbReference type="OrthoDB" id="9808588at2"/>
<evidence type="ECO:0000313" key="7">
    <source>
        <dbReference type="EMBL" id="PWI35039.1"/>
    </source>
</evidence>
<keyword evidence="8" id="KW-1185">Reference proteome</keyword>
<dbReference type="PANTHER" id="PTHR32089:SF41">
    <property type="entry name" value="METHYL-ACCEPTING CHEMOTAXIS PROTEIN"/>
    <property type="match status" value="1"/>
</dbReference>
<dbReference type="GO" id="GO:0016020">
    <property type="term" value="C:membrane"/>
    <property type="evidence" value="ECO:0007669"/>
    <property type="project" value="UniProtKB-SubCell"/>
</dbReference>
<sequence>MQKTNQISKNIPFLRQKFLITCIVFVTLTLVIALHSVITEGVGILNIISPILAICFAAYAYLDYKRPLAALDTIRDTLEAACKGNTHIRITNTKGLGEIGYVAWALNDFLDIVESNFKELGNSFERASQRQFHRKVLVGGMPGEFGKMMTRVNHAFDAMEDADKFARQNRLLSELHHLNTSNLMGNLSKNEQELSTLSTNMDNVLNIASQTRDGALESRENVAELSTALSDANQRMEKMESVATQLEEESVKIGDTIKLITDIAEQTNLLALNAAIEAARAGDVGRGFAVVADEVRSLADRTRTSTSEIDEIVTNLCSHISEMVSQTLTVSKETNRISQEMNLFHENFDSVATASQQTIELMNQAKDRSFSALLKLDHIIYMQNAYIALDHNGEGEAAQVACGDHTHCRLGQWYCNGEGQQAFGHVPSFQRLDSYHHDVHSNIYKAIQLSKEDWISHDSILNELISYVSASEEASKNMVDQLNLMMEQKNAHR</sequence>
<dbReference type="PROSITE" id="PS50111">
    <property type="entry name" value="CHEMOTAXIS_TRANSDUC_2"/>
    <property type="match status" value="1"/>
</dbReference>
<dbReference type="SMART" id="SM00283">
    <property type="entry name" value="MA"/>
    <property type="match status" value="1"/>
</dbReference>
<dbReference type="EMBL" id="QFWT01000001">
    <property type="protein sequence ID" value="PWI35039.1"/>
    <property type="molecule type" value="Genomic_DNA"/>
</dbReference>
<keyword evidence="5" id="KW-1133">Transmembrane helix</keyword>
<dbReference type="Gene3D" id="1.20.120.30">
    <property type="entry name" value="Aspartate receptor, ligand-binding domain"/>
    <property type="match status" value="1"/>
</dbReference>
<comment type="caution">
    <text evidence="7">The sequence shown here is derived from an EMBL/GenBank/DDBJ whole genome shotgun (WGS) entry which is preliminary data.</text>
</comment>
<dbReference type="AlphaFoldDB" id="A0A2U3BE11"/>
<feature type="transmembrane region" description="Helical" evidence="5">
    <location>
        <begin position="18"/>
        <end position="38"/>
    </location>
</feature>
<organism evidence="7 8">
    <name type="scientific">Vibrio albus</name>
    <dbReference type="NCBI Taxonomy" id="2200953"/>
    <lineage>
        <taxon>Bacteria</taxon>
        <taxon>Pseudomonadati</taxon>
        <taxon>Pseudomonadota</taxon>
        <taxon>Gammaproteobacteria</taxon>
        <taxon>Vibrionales</taxon>
        <taxon>Vibrionaceae</taxon>
        <taxon>Vibrio</taxon>
    </lineage>
</organism>
<keyword evidence="2 3" id="KW-0807">Transducer</keyword>
<proteinExistence type="predicted"/>
<dbReference type="GO" id="GO:0007165">
    <property type="term" value="P:signal transduction"/>
    <property type="evidence" value="ECO:0007669"/>
    <property type="project" value="UniProtKB-KW"/>
</dbReference>
<dbReference type="Pfam" id="PF13682">
    <property type="entry name" value="CZB"/>
    <property type="match status" value="1"/>
</dbReference>
<feature type="domain" description="Methyl-accepting transducer" evidence="6">
    <location>
        <begin position="158"/>
        <end position="364"/>
    </location>
</feature>
<evidence type="ECO:0000259" key="6">
    <source>
        <dbReference type="PROSITE" id="PS50111"/>
    </source>
</evidence>
<dbReference type="InterPro" id="IPR025991">
    <property type="entry name" value="Chemoreceptor_zinc-bind_dom"/>
</dbReference>
<feature type="coiled-coil region" evidence="4">
    <location>
        <begin position="222"/>
        <end position="249"/>
    </location>
</feature>
<gene>
    <name evidence="7" type="ORF">DI392_01815</name>
</gene>
<dbReference type="SUPFAM" id="SSF58104">
    <property type="entry name" value="Methyl-accepting chemotaxis protein (MCP) signaling domain"/>
    <property type="match status" value="1"/>
</dbReference>
<dbReference type="InterPro" id="IPR004089">
    <property type="entry name" value="MCPsignal_dom"/>
</dbReference>
<evidence type="ECO:0000256" key="3">
    <source>
        <dbReference type="PROSITE-ProRule" id="PRU00284"/>
    </source>
</evidence>
<evidence type="ECO:0000313" key="8">
    <source>
        <dbReference type="Proteomes" id="UP000245362"/>
    </source>
</evidence>
<evidence type="ECO:0000256" key="4">
    <source>
        <dbReference type="SAM" id="Coils"/>
    </source>
</evidence>
<protein>
    <submittedName>
        <fullName evidence="7">Chemotaxis protein</fullName>
    </submittedName>
</protein>
<dbReference type="RefSeq" id="WP_109318191.1">
    <property type="nucleotide sequence ID" value="NZ_QFWT01000001.1"/>
</dbReference>
<name>A0A2U3BE11_9VIBR</name>
<dbReference type="PANTHER" id="PTHR32089">
    <property type="entry name" value="METHYL-ACCEPTING CHEMOTAXIS PROTEIN MCPB"/>
    <property type="match status" value="1"/>
</dbReference>
<keyword evidence="5" id="KW-0472">Membrane</keyword>
<accession>A0A2U3BE11</accession>
<keyword evidence="4" id="KW-0175">Coiled coil</keyword>
<evidence type="ECO:0000256" key="5">
    <source>
        <dbReference type="SAM" id="Phobius"/>
    </source>
</evidence>
<dbReference type="Pfam" id="PF00015">
    <property type="entry name" value="MCPsignal"/>
    <property type="match status" value="1"/>
</dbReference>
<comment type="subcellular location">
    <subcellularLocation>
        <location evidence="1">Membrane</location>
    </subcellularLocation>
</comment>
<evidence type="ECO:0000256" key="2">
    <source>
        <dbReference type="ARBA" id="ARBA00023224"/>
    </source>
</evidence>
<evidence type="ECO:0000256" key="1">
    <source>
        <dbReference type="ARBA" id="ARBA00004370"/>
    </source>
</evidence>
<dbReference type="Proteomes" id="UP000245362">
    <property type="component" value="Unassembled WGS sequence"/>
</dbReference>
<reference evidence="7 8" key="1">
    <citation type="submission" date="2018-05" db="EMBL/GenBank/DDBJ databases">
        <title>Vibrio limimaris sp. nov., isolated from marine sediment.</title>
        <authorList>
            <person name="Li C.-M."/>
        </authorList>
    </citation>
    <scope>NUCLEOTIDE SEQUENCE [LARGE SCALE GENOMIC DNA]</scope>
    <source>
        <strain evidence="7 8">E4404</strain>
    </source>
</reference>
<feature type="transmembrane region" description="Helical" evidence="5">
    <location>
        <begin position="44"/>
        <end position="62"/>
    </location>
</feature>
<dbReference type="Gene3D" id="1.10.287.950">
    <property type="entry name" value="Methyl-accepting chemotaxis protein"/>
    <property type="match status" value="1"/>
</dbReference>